<sequence>AHPTAAFRPHAPRPRRAVPSARGERHRLRHHHAEPRGARGDVDGGSGADVRVPRGRGAGQPLLHLLSAGRRRVGHAGARPEPGGRGRALRDGRLADAAGRLAPVGERGDHGRPRPVGAADRVRTDHPRPHRAQGSGDPVRRKPPALPFALRQQPRRHLLVRPGRHPAHRQPRGRGADRLRDRRPAHALVLVADGARRPRPDARALRIGGAGRALPRADGAGAPGGQAGGPAGDAGAHHRAGAEHRRVLHHRGRHRAPARRGRARVASAARAHRPRRGRGGQPGQDALSGRGDARAEDAAARHHGIHGAAARRGGRLQRHAAAPPGAHPQQRPPAAADDRGRAGLRASGRGGRRGEAGPGEAGRGGGRGGGRNPADGQAEGADDRDPRGRGLHCRNRQAARARTAARAAFQRGEVHGGGAGGRNAQPRHLVGGGGGVGHGDRAGHGPDRDDLGALLAGRQPHDPPRGRQRAGVEHCAAAGDAAGGRPAGGQHPRPGQQLHPAPSHRPRL</sequence>
<proteinExistence type="predicted"/>
<feature type="non-terminal residue" evidence="2">
    <location>
        <position position="1"/>
    </location>
</feature>
<feature type="compositionally biased region" description="Gly residues" evidence="1">
    <location>
        <begin position="221"/>
        <end position="232"/>
    </location>
</feature>
<feature type="compositionally biased region" description="Low complexity" evidence="1">
    <location>
        <begin position="319"/>
        <end position="335"/>
    </location>
</feature>
<feature type="compositionally biased region" description="Basic residues" evidence="1">
    <location>
        <begin position="389"/>
        <end position="399"/>
    </location>
</feature>
<feature type="compositionally biased region" description="Basic and acidic residues" evidence="1">
    <location>
        <begin position="291"/>
        <end position="300"/>
    </location>
</feature>
<feature type="compositionally biased region" description="Basic and acidic residues" evidence="1">
    <location>
        <begin position="174"/>
        <end position="184"/>
    </location>
</feature>
<protein>
    <submittedName>
        <fullName evidence="2">Diguanylate cyclase/phosphodiesterase (GGDEF &amp; EAL domains) with PAS/PAC sensor(S)</fullName>
    </submittedName>
</protein>
<dbReference type="EMBL" id="CADCTV010000821">
    <property type="protein sequence ID" value="CAA9363338.1"/>
    <property type="molecule type" value="Genomic_DNA"/>
</dbReference>
<feature type="compositionally biased region" description="Basic and acidic residues" evidence="1">
    <location>
        <begin position="438"/>
        <end position="451"/>
    </location>
</feature>
<feature type="compositionally biased region" description="Basic residues" evidence="1">
    <location>
        <begin position="246"/>
        <end position="263"/>
    </location>
</feature>
<feature type="compositionally biased region" description="Basic residues" evidence="1">
    <location>
        <begin position="153"/>
        <end position="172"/>
    </location>
</feature>
<feature type="compositionally biased region" description="Basic and acidic residues" evidence="1">
    <location>
        <begin position="82"/>
        <end position="94"/>
    </location>
</feature>
<dbReference type="AlphaFoldDB" id="A0A6J4MM88"/>
<feature type="region of interest" description="Disordered" evidence="1">
    <location>
        <begin position="210"/>
        <end position="508"/>
    </location>
</feature>
<feature type="compositionally biased region" description="Low complexity" evidence="1">
    <location>
        <begin position="400"/>
        <end position="411"/>
    </location>
</feature>
<feature type="non-terminal residue" evidence="2">
    <location>
        <position position="508"/>
    </location>
</feature>
<reference evidence="2" key="1">
    <citation type="submission" date="2020-02" db="EMBL/GenBank/DDBJ databases">
        <authorList>
            <person name="Meier V. D."/>
        </authorList>
    </citation>
    <scope>NUCLEOTIDE SEQUENCE</scope>
    <source>
        <strain evidence="2">AVDCRST_MAG89</strain>
    </source>
</reference>
<evidence type="ECO:0000313" key="2">
    <source>
        <dbReference type="EMBL" id="CAA9363338.1"/>
    </source>
</evidence>
<organism evidence="2">
    <name type="scientific">uncultured Gemmatimonadota bacterium</name>
    <dbReference type="NCBI Taxonomy" id="203437"/>
    <lineage>
        <taxon>Bacteria</taxon>
        <taxon>Pseudomonadati</taxon>
        <taxon>Gemmatimonadota</taxon>
        <taxon>environmental samples</taxon>
    </lineage>
</organism>
<gene>
    <name evidence="2" type="ORF">AVDCRST_MAG89-3902</name>
</gene>
<feature type="compositionally biased region" description="Basic residues" evidence="1">
    <location>
        <begin position="24"/>
        <end position="33"/>
    </location>
</feature>
<feature type="compositionally biased region" description="Gly residues" evidence="1">
    <location>
        <begin position="356"/>
        <end position="371"/>
    </location>
</feature>
<accession>A0A6J4MM88</accession>
<evidence type="ECO:0000256" key="1">
    <source>
        <dbReference type="SAM" id="MobiDB-lite"/>
    </source>
</evidence>
<feature type="region of interest" description="Disordered" evidence="1">
    <location>
        <begin position="1"/>
        <end position="185"/>
    </location>
</feature>
<name>A0A6J4MM88_9BACT</name>